<protein>
    <recommendedName>
        <fullName evidence="3">Cytochrome c domain-containing protein</fullName>
    </recommendedName>
</protein>
<comment type="caution">
    <text evidence="1">The sequence shown here is derived from an EMBL/GenBank/DDBJ whole genome shotgun (WGS) entry which is preliminary data.</text>
</comment>
<proteinExistence type="predicted"/>
<dbReference type="Gene3D" id="1.10.760.10">
    <property type="entry name" value="Cytochrome c-like domain"/>
    <property type="match status" value="1"/>
</dbReference>
<keyword evidence="2" id="KW-1185">Reference proteome</keyword>
<organism evidence="1 2">
    <name type="scientific">Chryseobacterium shigense</name>
    <dbReference type="NCBI Taxonomy" id="297244"/>
    <lineage>
        <taxon>Bacteria</taxon>
        <taxon>Pseudomonadati</taxon>
        <taxon>Bacteroidota</taxon>
        <taxon>Flavobacteriia</taxon>
        <taxon>Flavobacteriales</taxon>
        <taxon>Weeksellaceae</taxon>
        <taxon>Chryseobacterium group</taxon>
        <taxon>Chryseobacterium</taxon>
    </lineage>
</organism>
<evidence type="ECO:0000313" key="1">
    <source>
        <dbReference type="EMBL" id="MBB6372163.1"/>
    </source>
</evidence>
<sequence>MKKIICILTGFVLLISCESRTYEEISDHTPITEQVKYTKDIKPIIDANCIVCHSPGGAASFQPWTNYNQVKNNIDNILDRIQRANGDPEKMPQGGALSQAQINTFLKWKADGLAEN</sequence>
<evidence type="ECO:0000313" key="2">
    <source>
        <dbReference type="Proteomes" id="UP000589738"/>
    </source>
</evidence>
<evidence type="ECO:0008006" key="3">
    <source>
        <dbReference type="Google" id="ProtNLM"/>
    </source>
</evidence>
<accession>A0A841NAV7</accession>
<dbReference type="RefSeq" id="WP_184165885.1">
    <property type="nucleotide sequence ID" value="NZ_JACHLC010000004.1"/>
</dbReference>
<dbReference type="Proteomes" id="UP000589738">
    <property type="component" value="Unassembled WGS sequence"/>
</dbReference>
<dbReference type="GO" id="GO:0020037">
    <property type="term" value="F:heme binding"/>
    <property type="evidence" value="ECO:0007669"/>
    <property type="project" value="InterPro"/>
</dbReference>
<dbReference type="InterPro" id="IPR036909">
    <property type="entry name" value="Cyt_c-like_dom_sf"/>
</dbReference>
<dbReference type="AlphaFoldDB" id="A0A841NAV7"/>
<name>A0A841NAV7_9FLAO</name>
<reference evidence="1 2" key="1">
    <citation type="submission" date="2020-08" db="EMBL/GenBank/DDBJ databases">
        <title>Functional genomics of gut bacteria from endangered species of beetles.</title>
        <authorList>
            <person name="Carlos-Shanley C."/>
        </authorList>
    </citation>
    <scope>NUCLEOTIDE SEQUENCE [LARGE SCALE GENOMIC DNA]</scope>
    <source>
        <strain evidence="1 2">S00136</strain>
    </source>
</reference>
<dbReference type="PROSITE" id="PS51257">
    <property type="entry name" value="PROKAR_LIPOPROTEIN"/>
    <property type="match status" value="1"/>
</dbReference>
<dbReference type="SUPFAM" id="SSF46626">
    <property type="entry name" value="Cytochrome c"/>
    <property type="match status" value="1"/>
</dbReference>
<dbReference type="EMBL" id="JACHLC010000004">
    <property type="protein sequence ID" value="MBB6372163.1"/>
    <property type="molecule type" value="Genomic_DNA"/>
</dbReference>
<gene>
    <name evidence="1" type="ORF">HNP36_003252</name>
</gene>
<dbReference type="GO" id="GO:0009055">
    <property type="term" value="F:electron transfer activity"/>
    <property type="evidence" value="ECO:0007669"/>
    <property type="project" value="InterPro"/>
</dbReference>